<proteinExistence type="predicted"/>
<dbReference type="SUPFAM" id="SSF56436">
    <property type="entry name" value="C-type lectin-like"/>
    <property type="match status" value="8"/>
</dbReference>
<feature type="domain" description="C-type lectin" evidence="2">
    <location>
        <begin position="368"/>
        <end position="474"/>
    </location>
</feature>
<gene>
    <name evidence="3" type="ORF">C0J50_20787</name>
</gene>
<dbReference type="AlphaFoldDB" id="A0AAD5AMU6"/>
<evidence type="ECO:0000256" key="1">
    <source>
        <dbReference type="ARBA" id="ARBA00023157"/>
    </source>
</evidence>
<feature type="domain" description="C-type lectin" evidence="2">
    <location>
        <begin position="131"/>
        <end position="237"/>
    </location>
</feature>
<dbReference type="Proteomes" id="UP001205998">
    <property type="component" value="Unassembled WGS sequence"/>
</dbReference>
<dbReference type="PROSITE" id="PS00615">
    <property type="entry name" value="C_TYPE_LECTIN_1"/>
    <property type="match status" value="4"/>
</dbReference>
<dbReference type="EMBL" id="MU551664">
    <property type="protein sequence ID" value="KAI5619688.1"/>
    <property type="molecule type" value="Genomic_DNA"/>
</dbReference>
<dbReference type="InterPro" id="IPR016186">
    <property type="entry name" value="C-type_lectin-like/link_sf"/>
</dbReference>
<keyword evidence="4" id="KW-1185">Reference proteome</keyword>
<comment type="caution">
    <text evidence="3">The sequence shown here is derived from an EMBL/GenBank/DDBJ whole genome shotgun (WGS) entry which is preliminary data.</text>
</comment>
<evidence type="ECO:0000259" key="2">
    <source>
        <dbReference type="PROSITE" id="PS50041"/>
    </source>
</evidence>
<reference evidence="3" key="1">
    <citation type="submission" date="2018-07" db="EMBL/GenBank/DDBJ databases">
        <title>Comparative genomics of catfishes provides insights into carnivory and benthic adaptation.</title>
        <authorList>
            <person name="Zhang Y."/>
            <person name="Wang D."/>
            <person name="Peng Z."/>
            <person name="Zheng S."/>
            <person name="Shao F."/>
            <person name="Tao W."/>
        </authorList>
    </citation>
    <scope>NUCLEOTIDE SEQUENCE</scope>
    <source>
        <strain evidence="3">Chongqing</strain>
    </source>
</reference>
<dbReference type="Pfam" id="PF00059">
    <property type="entry name" value="Lectin_C"/>
    <property type="match status" value="7"/>
</dbReference>
<keyword evidence="3" id="KW-0675">Receptor</keyword>
<feature type="domain" description="C-type lectin" evidence="2">
    <location>
        <begin position="251"/>
        <end position="363"/>
    </location>
</feature>
<dbReference type="PANTHER" id="PTHR45784">
    <property type="entry name" value="C-TYPE LECTIN DOMAIN FAMILY 20 MEMBER A-RELATED"/>
    <property type="match status" value="1"/>
</dbReference>
<dbReference type="Gene3D" id="3.10.100.10">
    <property type="entry name" value="Mannose-Binding Protein A, subunit A"/>
    <property type="match status" value="8"/>
</dbReference>
<sequence>TGLIHLVLSDPRKYYLIQQPGTWNNSQVYCRANHEDLAVIESVENVIRFQSDMQKQNFTSSAWIGLYSDVNNWRWSLGNEKVGSLKLWAAVYAQPNNAEKNEICVGMDNNGWLDATCAILLRFVCFDDSYNGSDRYILISSTASWYGAQSYCRLHHTDLASARNQSELSTIQAKSTTQFVWIGMYRDGWIWLDGTKFSKFPWMPGKPASGYIENCGYLNNTQAASGQCSNILPFVCYSSLIHLVLSDPRKYYLIQQPGTWNDSQVYCRANHEDLAVIESAEDLIRFQSDMQKQNFTSSAWIGLYNDVNNWRWSLGNEKVGSLKLWAAVWAQPNNGEKNEICVGIDDYGWLDATCAILLRFVCFDDSYNGSDRYILINSTASWYGAQSYCRLHHTDLASARNQSELSTIQAKITTQFVWIGLYRDGWIWLDGKNFSTFPWMPGKPPSGFSENCGYLNNSQATSGQCSNILPSICYSSVVHLVPSVPHKYYLIQERKTWNDARAYCRANYDDLAVIKSAENVIEFQKEVQRQKFSSSAWFGMYNDVNSWRWSLGNEPVGLKMWIAVLKQPDNKIPEELCGGIDLLGWLDDSCKNVHPFVCFDDRYSGSNSYISLSSKVTWYDAQSYCRQHHTDLASARNQTEQSAIQSKILLFTWIGLFRDGWKWADGTNFSTIPWMSGKPDNVQGGQNCGYLNNGQAVNAPCSNILPFFCHSFVIHLVLSHSCKYFLIQQPKTWNDSQIYCRGNHEDLAVIKSDENVIRFHSDMQKQNFTSSAWIGLYSDVNNWQWSLVNEPVGSLKLWAPIYAQPSNENRNEFCVAINCYGWLDATCALLFGFVCFDDSQSGSDHYILISSTASWYGAQSYCRLHHTDLASARNQSELSAVTAKSTTQLVWSGMYRDGWIWLDRTDFSTFPWMP</sequence>
<name>A0AAD5AMU6_SILAS</name>
<dbReference type="InterPro" id="IPR001304">
    <property type="entry name" value="C-type_lectin-like"/>
</dbReference>
<feature type="domain" description="C-type lectin" evidence="2">
    <location>
        <begin position="718"/>
        <end position="836"/>
    </location>
</feature>
<evidence type="ECO:0000313" key="3">
    <source>
        <dbReference type="EMBL" id="KAI5619688.1"/>
    </source>
</evidence>
<feature type="domain" description="C-type lectin" evidence="2">
    <location>
        <begin position="841"/>
        <end position="914"/>
    </location>
</feature>
<accession>A0AAD5AMU6</accession>
<dbReference type="PROSITE" id="PS50041">
    <property type="entry name" value="C_TYPE_LECTIN_2"/>
    <property type="match status" value="8"/>
</dbReference>
<dbReference type="InterPro" id="IPR018378">
    <property type="entry name" value="C-type_lectin_CS"/>
</dbReference>
<feature type="domain" description="C-type lectin" evidence="2">
    <location>
        <begin position="14"/>
        <end position="126"/>
    </location>
</feature>
<feature type="domain" description="C-type lectin" evidence="2">
    <location>
        <begin position="603"/>
        <end position="710"/>
    </location>
</feature>
<dbReference type="InterPro" id="IPR016187">
    <property type="entry name" value="CTDL_fold"/>
</dbReference>
<dbReference type="PANTHER" id="PTHR45784:SF3">
    <property type="entry name" value="C-TYPE LECTIN DOMAIN FAMILY 4 MEMBER K-LIKE-RELATED"/>
    <property type="match status" value="1"/>
</dbReference>
<feature type="domain" description="C-type lectin" evidence="2">
    <location>
        <begin position="488"/>
        <end position="599"/>
    </location>
</feature>
<feature type="non-terminal residue" evidence="3">
    <location>
        <position position="914"/>
    </location>
</feature>
<protein>
    <submittedName>
        <fullName evidence="3">Macrophage mannose receptor 1 isoform X1</fullName>
    </submittedName>
</protein>
<feature type="non-terminal residue" evidence="3">
    <location>
        <position position="1"/>
    </location>
</feature>
<dbReference type="SMART" id="SM00034">
    <property type="entry name" value="CLECT"/>
    <property type="match status" value="7"/>
</dbReference>
<organism evidence="3 4">
    <name type="scientific">Silurus asotus</name>
    <name type="common">Amur catfish</name>
    <name type="synonym">Parasilurus asotus</name>
    <dbReference type="NCBI Taxonomy" id="30991"/>
    <lineage>
        <taxon>Eukaryota</taxon>
        <taxon>Metazoa</taxon>
        <taxon>Chordata</taxon>
        <taxon>Craniata</taxon>
        <taxon>Vertebrata</taxon>
        <taxon>Euteleostomi</taxon>
        <taxon>Actinopterygii</taxon>
        <taxon>Neopterygii</taxon>
        <taxon>Teleostei</taxon>
        <taxon>Ostariophysi</taxon>
        <taxon>Siluriformes</taxon>
        <taxon>Siluridae</taxon>
        <taxon>Silurus</taxon>
    </lineage>
</organism>
<keyword evidence="1" id="KW-1015">Disulfide bond</keyword>
<evidence type="ECO:0000313" key="4">
    <source>
        <dbReference type="Proteomes" id="UP001205998"/>
    </source>
</evidence>